<dbReference type="GO" id="GO:0003677">
    <property type="term" value="F:DNA binding"/>
    <property type="evidence" value="ECO:0007669"/>
    <property type="project" value="InterPro"/>
</dbReference>
<organism evidence="3 4">
    <name type="scientific">Anaerosporomusa subterranea</name>
    <dbReference type="NCBI Taxonomy" id="1794912"/>
    <lineage>
        <taxon>Bacteria</taxon>
        <taxon>Bacillati</taxon>
        <taxon>Bacillota</taxon>
        <taxon>Negativicutes</taxon>
        <taxon>Acetonemataceae</taxon>
        <taxon>Anaerosporomusa</taxon>
    </lineage>
</organism>
<comment type="caution">
    <text evidence="3">The sequence shown here is derived from an EMBL/GenBank/DDBJ whole genome shotgun (WGS) entry which is preliminary data.</text>
</comment>
<evidence type="ECO:0000313" key="4">
    <source>
        <dbReference type="Proteomes" id="UP000076268"/>
    </source>
</evidence>
<dbReference type="NCBIfam" id="TIGR01764">
    <property type="entry name" value="excise"/>
    <property type="match status" value="1"/>
</dbReference>
<evidence type="ECO:0000259" key="2">
    <source>
        <dbReference type="Pfam" id="PF12728"/>
    </source>
</evidence>
<dbReference type="InterPro" id="IPR041657">
    <property type="entry name" value="HTH_17"/>
</dbReference>
<dbReference type="Pfam" id="PF12728">
    <property type="entry name" value="HTH_17"/>
    <property type="match status" value="1"/>
</dbReference>
<proteinExistence type="predicted"/>
<dbReference type="InterPro" id="IPR010093">
    <property type="entry name" value="SinI_DNA-bd"/>
</dbReference>
<feature type="domain" description="Helix-turn-helix" evidence="2">
    <location>
        <begin position="4"/>
        <end position="49"/>
    </location>
</feature>
<keyword evidence="1" id="KW-0175">Coiled coil</keyword>
<gene>
    <name evidence="3" type="ORF">AXX12_17130</name>
</gene>
<protein>
    <recommendedName>
        <fullName evidence="2">Helix-turn-helix domain-containing protein</fullName>
    </recommendedName>
</protein>
<dbReference type="OrthoDB" id="9804758at2"/>
<evidence type="ECO:0000313" key="3">
    <source>
        <dbReference type="EMBL" id="KYZ77788.1"/>
    </source>
</evidence>
<dbReference type="AlphaFoldDB" id="A0A154BWE9"/>
<reference evidence="3 4" key="1">
    <citation type="submission" date="2016-02" db="EMBL/GenBank/DDBJ databases">
        <title>Anaerosporomusa subterraneum gen. nov., sp. nov., a spore-forming obligate anaerobe isolated from saprolite.</title>
        <authorList>
            <person name="Choi J.K."/>
            <person name="Shah M."/>
            <person name="Yee N."/>
        </authorList>
    </citation>
    <scope>NUCLEOTIDE SEQUENCE [LARGE SCALE GENOMIC DNA]</scope>
    <source>
        <strain evidence="3 4">RU4</strain>
    </source>
</reference>
<dbReference type="Proteomes" id="UP000076268">
    <property type="component" value="Unassembled WGS sequence"/>
</dbReference>
<keyword evidence="4" id="KW-1185">Reference proteome</keyword>
<sequence>MGDLSIDQVAQLLGVSKDTIRRRIKSGEYQAEKVVGAYGEEWRLPEFQFNKAIEIKEAVPMAGEVIVPMARQVTVAELEQAMQRLMQNAANKAMSRALQEQTTKIKEELQETKAELKEELREAKETIDILTERIDTQGLALNNHFQLVDERLRAIAEKNKKKSLWARIFS</sequence>
<accession>A0A154BWE9</accession>
<evidence type="ECO:0000256" key="1">
    <source>
        <dbReference type="SAM" id="Coils"/>
    </source>
</evidence>
<feature type="coiled-coil region" evidence="1">
    <location>
        <begin position="75"/>
        <end position="133"/>
    </location>
</feature>
<dbReference type="RefSeq" id="WP_066237581.1">
    <property type="nucleotide sequence ID" value="NZ_LSGP01000006.1"/>
</dbReference>
<name>A0A154BWE9_ANASB</name>
<dbReference type="EMBL" id="LSGP01000006">
    <property type="protein sequence ID" value="KYZ77788.1"/>
    <property type="molecule type" value="Genomic_DNA"/>
</dbReference>